<accession>A0A139XEY5</accession>
<dbReference type="PANTHER" id="PTHR22617:SF23">
    <property type="entry name" value="CHEMOTAXIS PROTEIN CHEW"/>
    <property type="match status" value="1"/>
</dbReference>
<evidence type="ECO:0000259" key="1">
    <source>
        <dbReference type="PROSITE" id="PS50851"/>
    </source>
</evidence>
<protein>
    <submittedName>
        <fullName evidence="2">Chemotaxis protein</fullName>
    </submittedName>
</protein>
<dbReference type="OrthoDB" id="9794382at2"/>
<dbReference type="InterPro" id="IPR036061">
    <property type="entry name" value="CheW-like_dom_sf"/>
</dbReference>
<dbReference type="STRING" id="128403.WA1_13880"/>
<dbReference type="RefSeq" id="WP_017747762.1">
    <property type="nucleotide sequence ID" value="NZ_KQ976354.1"/>
</dbReference>
<dbReference type="GO" id="GO:0006935">
    <property type="term" value="P:chemotaxis"/>
    <property type="evidence" value="ECO:0007669"/>
    <property type="project" value="InterPro"/>
</dbReference>
<dbReference type="EMBL" id="ANNX02000016">
    <property type="protein sequence ID" value="KYC43182.1"/>
    <property type="molecule type" value="Genomic_DNA"/>
</dbReference>
<feature type="domain" description="CheW-like" evidence="1">
    <location>
        <begin position="8"/>
        <end position="148"/>
    </location>
</feature>
<dbReference type="AlphaFoldDB" id="A0A139XEY5"/>
<dbReference type="Gene3D" id="2.30.30.40">
    <property type="entry name" value="SH3 Domains"/>
    <property type="match status" value="1"/>
</dbReference>
<dbReference type="InterPro" id="IPR039315">
    <property type="entry name" value="CheW"/>
</dbReference>
<dbReference type="InterPro" id="IPR002545">
    <property type="entry name" value="CheW-lke_dom"/>
</dbReference>
<keyword evidence="3" id="KW-1185">Reference proteome</keyword>
<dbReference type="PANTHER" id="PTHR22617">
    <property type="entry name" value="CHEMOTAXIS SENSOR HISTIDINE KINASE-RELATED"/>
    <property type="match status" value="1"/>
</dbReference>
<sequence>MNEIQDYSEPFILFELAGTTYGIPASVVQQMEMVEHITPVPNAPYFVEGVAFSRGQVIPAINLRLRFGFEKILYDVRTRLIVIHKNNRSVGLIADTAREFISISHSLVQPLPEEISGLSGRYLSGIAILNERMVLILNVDEVITLTNVASAVLVNS</sequence>
<evidence type="ECO:0000313" key="3">
    <source>
        <dbReference type="Proteomes" id="UP000076925"/>
    </source>
</evidence>
<reference evidence="2 3" key="1">
    <citation type="journal article" date="2013" name="Genome Biol. Evol.">
        <title>Genomes of Stigonematalean cyanobacteria (subsection V) and the evolution of oxygenic photosynthesis from prokaryotes to plastids.</title>
        <authorList>
            <person name="Dagan T."/>
            <person name="Roettger M."/>
            <person name="Stucken K."/>
            <person name="Landan G."/>
            <person name="Koch R."/>
            <person name="Major P."/>
            <person name="Gould S.B."/>
            <person name="Goremykin V.V."/>
            <person name="Rippka R."/>
            <person name="Tandeau de Marsac N."/>
            <person name="Gugger M."/>
            <person name="Lockhart P.J."/>
            <person name="Allen J.F."/>
            <person name="Brune I."/>
            <person name="Maus I."/>
            <person name="Puhler A."/>
            <person name="Martin W.F."/>
        </authorList>
    </citation>
    <scope>NUCLEOTIDE SEQUENCE [LARGE SCALE GENOMIC DNA]</scope>
    <source>
        <strain evidence="2 3">PCC 7110</strain>
    </source>
</reference>
<comment type="caution">
    <text evidence="2">The sequence shown here is derived from an EMBL/GenBank/DDBJ whole genome shotgun (WGS) entry which is preliminary data.</text>
</comment>
<name>A0A139XEY5_9CYAN</name>
<dbReference type="SMART" id="SM00260">
    <property type="entry name" value="CheW"/>
    <property type="match status" value="1"/>
</dbReference>
<evidence type="ECO:0000313" key="2">
    <source>
        <dbReference type="EMBL" id="KYC43182.1"/>
    </source>
</evidence>
<gene>
    <name evidence="2" type="ORF">WA1_13880</name>
</gene>
<organism evidence="2 3">
    <name type="scientific">Scytonema hofmannii PCC 7110</name>
    <dbReference type="NCBI Taxonomy" id="128403"/>
    <lineage>
        <taxon>Bacteria</taxon>
        <taxon>Bacillati</taxon>
        <taxon>Cyanobacteriota</taxon>
        <taxon>Cyanophyceae</taxon>
        <taxon>Nostocales</taxon>
        <taxon>Scytonemataceae</taxon>
        <taxon>Scytonema</taxon>
    </lineage>
</organism>
<dbReference type="Proteomes" id="UP000076925">
    <property type="component" value="Unassembled WGS sequence"/>
</dbReference>
<proteinExistence type="predicted"/>
<dbReference type="GO" id="GO:0007165">
    <property type="term" value="P:signal transduction"/>
    <property type="evidence" value="ECO:0007669"/>
    <property type="project" value="InterPro"/>
</dbReference>
<dbReference type="Pfam" id="PF01584">
    <property type="entry name" value="CheW"/>
    <property type="match status" value="1"/>
</dbReference>
<dbReference type="SUPFAM" id="SSF50341">
    <property type="entry name" value="CheW-like"/>
    <property type="match status" value="1"/>
</dbReference>
<dbReference type="GO" id="GO:0005829">
    <property type="term" value="C:cytosol"/>
    <property type="evidence" value="ECO:0007669"/>
    <property type="project" value="TreeGrafter"/>
</dbReference>
<dbReference type="PROSITE" id="PS50851">
    <property type="entry name" value="CHEW"/>
    <property type="match status" value="1"/>
</dbReference>
<dbReference type="Gene3D" id="2.40.50.180">
    <property type="entry name" value="CheA-289, Domain 4"/>
    <property type="match status" value="1"/>
</dbReference>